<keyword evidence="8" id="KW-1185">Reference proteome</keyword>
<accession>A0A1W5DBM2</accession>
<dbReference type="GO" id="GO:0006888">
    <property type="term" value="P:endoplasmic reticulum to Golgi vesicle-mediated transport"/>
    <property type="evidence" value="ECO:0007669"/>
    <property type="project" value="InterPro"/>
</dbReference>
<organism evidence="7 8">
    <name type="scientific">Lasallia pustulata</name>
    <dbReference type="NCBI Taxonomy" id="136370"/>
    <lineage>
        <taxon>Eukaryota</taxon>
        <taxon>Fungi</taxon>
        <taxon>Dikarya</taxon>
        <taxon>Ascomycota</taxon>
        <taxon>Pezizomycotina</taxon>
        <taxon>Lecanoromycetes</taxon>
        <taxon>OSLEUM clade</taxon>
        <taxon>Umbilicariomycetidae</taxon>
        <taxon>Umbilicariales</taxon>
        <taxon>Umbilicariaceae</taxon>
        <taxon>Lasallia</taxon>
    </lineage>
</organism>
<dbReference type="PANTHER" id="PTHR21236:SF2">
    <property type="entry name" value="PROTEIN YIPF"/>
    <property type="match status" value="1"/>
</dbReference>
<dbReference type="InterPro" id="IPR045231">
    <property type="entry name" value="Yip1/4-like"/>
</dbReference>
<evidence type="ECO:0000313" key="8">
    <source>
        <dbReference type="Proteomes" id="UP000192927"/>
    </source>
</evidence>
<evidence type="ECO:0000256" key="1">
    <source>
        <dbReference type="ARBA" id="ARBA00004141"/>
    </source>
</evidence>
<keyword evidence="4 6" id="KW-1133">Transmembrane helix</keyword>
<keyword evidence="3 6" id="KW-0812">Transmembrane</keyword>
<sequence length="341" mass="38032">MAQFYSQPAQPPYSTPNLQFYPSSYPVSGHTTPSQALYGNYGAPAHGNQAYAGAGFGAPVSGRMGEQGGLRTGWLAAFGTEGYEGEPALLEELGVNFAHIKVKTLTVLNPFARIDQHIMDDSDLAGPILFFLLFGTFLLFSGKVHFGYIYGLALVGSLSLHTIFSLMSPPIDPADVPHPIQDHMHQSGRSQRRALVLEQENKGPLGWLTVTTFAASHPEDIRCELSKDGSRIVRIKSRFANLENEDCLALQSKRLFPDAYAYDADDPELENEEVDTEERGLLRLQKELERGIRYIDETLPNVRRRRHQIKLQRQNKLEEEVLTIADDEERRSSMTLEADGP</sequence>
<evidence type="ECO:0000256" key="4">
    <source>
        <dbReference type="ARBA" id="ARBA00022989"/>
    </source>
</evidence>
<dbReference type="GO" id="GO:0005802">
    <property type="term" value="C:trans-Golgi network"/>
    <property type="evidence" value="ECO:0007669"/>
    <property type="project" value="TreeGrafter"/>
</dbReference>
<dbReference type="GO" id="GO:0016020">
    <property type="term" value="C:membrane"/>
    <property type="evidence" value="ECO:0007669"/>
    <property type="project" value="UniProtKB-SubCell"/>
</dbReference>
<evidence type="ECO:0000256" key="5">
    <source>
        <dbReference type="ARBA" id="ARBA00023136"/>
    </source>
</evidence>
<proteinExistence type="inferred from homology"/>
<evidence type="ECO:0000256" key="2">
    <source>
        <dbReference type="ARBA" id="ARBA00010596"/>
    </source>
</evidence>
<evidence type="ECO:0000256" key="3">
    <source>
        <dbReference type="ARBA" id="ARBA00022692"/>
    </source>
</evidence>
<dbReference type="GO" id="GO:0048280">
    <property type="term" value="P:vesicle fusion with Golgi apparatus"/>
    <property type="evidence" value="ECO:0007669"/>
    <property type="project" value="TreeGrafter"/>
</dbReference>
<protein>
    <submittedName>
        <fullName evidence="7">Uncharacterized protein</fullName>
    </submittedName>
</protein>
<evidence type="ECO:0000313" key="7">
    <source>
        <dbReference type="EMBL" id="SLM40554.1"/>
    </source>
</evidence>
<evidence type="ECO:0000256" key="6">
    <source>
        <dbReference type="SAM" id="Phobius"/>
    </source>
</evidence>
<name>A0A1W5DBM2_9LECA</name>
<comment type="similarity">
    <text evidence="2">Belongs to the YIP1 family.</text>
</comment>
<comment type="subcellular location">
    <subcellularLocation>
        <location evidence="1">Membrane</location>
        <topology evidence="1">Multi-pass membrane protein</topology>
    </subcellularLocation>
</comment>
<feature type="transmembrane region" description="Helical" evidence="6">
    <location>
        <begin position="124"/>
        <end position="142"/>
    </location>
</feature>
<dbReference type="EMBL" id="FWEW01003734">
    <property type="protein sequence ID" value="SLM40554.1"/>
    <property type="molecule type" value="Genomic_DNA"/>
</dbReference>
<dbReference type="Proteomes" id="UP000192927">
    <property type="component" value="Unassembled WGS sequence"/>
</dbReference>
<keyword evidence="5 6" id="KW-0472">Membrane</keyword>
<reference evidence="8" key="1">
    <citation type="submission" date="2017-03" db="EMBL/GenBank/DDBJ databases">
        <authorList>
            <person name="Sharma R."/>
            <person name="Thines M."/>
        </authorList>
    </citation>
    <scope>NUCLEOTIDE SEQUENCE [LARGE SCALE GENOMIC DNA]</scope>
</reference>
<dbReference type="PANTHER" id="PTHR21236">
    <property type="entry name" value="GOLGI MEMBRANE PROTEIN YIP1"/>
    <property type="match status" value="1"/>
</dbReference>
<dbReference type="AlphaFoldDB" id="A0A1W5DBM2"/>